<keyword evidence="1 2" id="KW-0238">DNA-binding</keyword>
<name>A0A8J3QXB6_9ACTN</name>
<dbReference type="Pfam" id="PF00440">
    <property type="entry name" value="TetR_N"/>
    <property type="match status" value="1"/>
</dbReference>
<dbReference type="Gene3D" id="1.10.357.10">
    <property type="entry name" value="Tetracycline Repressor, domain 2"/>
    <property type="match status" value="1"/>
</dbReference>
<evidence type="ECO:0000313" key="5">
    <source>
        <dbReference type="Proteomes" id="UP000642748"/>
    </source>
</evidence>
<dbReference type="InterPro" id="IPR009057">
    <property type="entry name" value="Homeodomain-like_sf"/>
</dbReference>
<protein>
    <submittedName>
        <fullName evidence="4">TetR family transcriptional regulator</fullName>
    </submittedName>
</protein>
<dbReference type="EMBL" id="BONZ01000068">
    <property type="protein sequence ID" value="GIH18603.1"/>
    <property type="molecule type" value="Genomic_DNA"/>
</dbReference>
<dbReference type="PRINTS" id="PR00455">
    <property type="entry name" value="HTHTETR"/>
</dbReference>
<accession>A0A8J3QXB6</accession>
<dbReference type="InterPro" id="IPR036271">
    <property type="entry name" value="Tet_transcr_reg_TetR-rel_C_sf"/>
</dbReference>
<evidence type="ECO:0000256" key="1">
    <source>
        <dbReference type="ARBA" id="ARBA00023125"/>
    </source>
</evidence>
<evidence type="ECO:0000256" key="2">
    <source>
        <dbReference type="PROSITE-ProRule" id="PRU00335"/>
    </source>
</evidence>
<dbReference type="SUPFAM" id="SSF46689">
    <property type="entry name" value="Homeodomain-like"/>
    <property type="match status" value="1"/>
</dbReference>
<dbReference type="PANTHER" id="PTHR30055:SF209">
    <property type="entry name" value="POSSIBLE TRANSCRIPTIONAL REGULATORY PROTEIN (PROBABLY TETR-FAMILY)"/>
    <property type="match status" value="1"/>
</dbReference>
<feature type="domain" description="HTH tetR-type" evidence="3">
    <location>
        <begin position="9"/>
        <end position="69"/>
    </location>
</feature>
<dbReference type="SUPFAM" id="SSF48498">
    <property type="entry name" value="Tetracyclin repressor-like, C-terminal domain"/>
    <property type="match status" value="1"/>
</dbReference>
<reference evidence="4" key="1">
    <citation type="submission" date="2021-01" db="EMBL/GenBank/DDBJ databases">
        <title>Whole genome shotgun sequence of Rugosimonospora africana NBRC 104875.</title>
        <authorList>
            <person name="Komaki H."/>
            <person name="Tamura T."/>
        </authorList>
    </citation>
    <scope>NUCLEOTIDE SEQUENCE</scope>
    <source>
        <strain evidence="4">NBRC 104875</strain>
    </source>
</reference>
<dbReference type="InterPro" id="IPR001647">
    <property type="entry name" value="HTH_TetR"/>
</dbReference>
<dbReference type="Proteomes" id="UP000642748">
    <property type="component" value="Unassembled WGS sequence"/>
</dbReference>
<sequence length="187" mass="20592">MAAERADAARNRQSILRAVEELLAEQGPEHVSLDSVAARAGVGKGTVFRRFGSRTGLFQDLLAERAARIRAAIDSGPPPLGPSAPPRDRLLGFLDELAKLAAKNITLIAAHEQACAADKHQDPTYQRWHDHVTRLIRQVRPDTDAEFVAHLLLASFEGELVRHITDHGGVKRLRTAVRDLARRIVPE</sequence>
<dbReference type="RefSeq" id="WP_203922107.1">
    <property type="nucleotide sequence ID" value="NZ_BONZ01000068.1"/>
</dbReference>
<dbReference type="InterPro" id="IPR050109">
    <property type="entry name" value="HTH-type_TetR-like_transc_reg"/>
</dbReference>
<evidence type="ECO:0000259" key="3">
    <source>
        <dbReference type="PROSITE" id="PS50977"/>
    </source>
</evidence>
<dbReference type="PANTHER" id="PTHR30055">
    <property type="entry name" value="HTH-TYPE TRANSCRIPTIONAL REGULATOR RUTR"/>
    <property type="match status" value="1"/>
</dbReference>
<evidence type="ECO:0000313" key="4">
    <source>
        <dbReference type="EMBL" id="GIH18603.1"/>
    </source>
</evidence>
<proteinExistence type="predicted"/>
<dbReference type="GO" id="GO:0003700">
    <property type="term" value="F:DNA-binding transcription factor activity"/>
    <property type="evidence" value="ECO:0007669"/>
    <property type="project" value="TreeGrafter"/>
</dbReference>
<comment type="caution">
    <text evidence="4">The sequence shown here is derived from an EMBL/GenBank/DDBJ whole genome shotgun (WGS) entry which is preliminary data.</text>
</comment>
<gene>
    <name evidence="4" type="ORF">Raf01_67750</name>
</gene>
<feature type="DNA-binding region" description="H-T-H motif" evidence="2">
    <location>
        <begin position="32"/>
        <end position="51"/>
    </location>
</feature>
<dbReference type="AlphaFoldDB" id="A0A8J3QXB6"/>
<organism evidence="4 5">
    <name type="scientific">Rugosimonospora africana</name>
    <dbReference type="NCBI Taxonomy" id="556532"/>
    <lineage>
        <taxon>Bacteria</taxon>
        <taxon>Bacillati</taxon>
        <taxon>Actinomycetota</taxon>
        <taxon>Actinomycetes</taxon>
        <taxon>Micromonosporales</taxon>
        <taxon>Micromonosporaceae</taxon>
        <taxon>Rugosimonospora</taxon>
    </lineage>
</organism>
<keyword evidence="5" id="KW-1185">Reference proteome</keyword>
<dbReference type="PROSITE" id="PS50977">
    <property type="entry name" value="HTH_TETR_2"/>
    <property type="match status" value="1"/>
</dbReference>
<dbReference type="GO" id="GO:0000976">
    <property type="term" value="F:transcription cis-regulatory region binding"/>
    <property type="evidence" value="ECO:0007669"/>
    <property type="project" value="TreeGrafter"/>
</dbReference>